<evidence type="ECO:0000256" key="5">
    <source>
        <dbReference type="SAM" id="Phobius"/>
    </source>
</evidence>
<keyword evidence="8" id="KW-1185">Reference proteome</keyword>
<evidence type="ECO:0000256" key="2">
    <source>
        <dbReference type="ARBA" id="ARBA00022553"/>
    </source>
</evidence>
<dbReference type="Pfam" id="PF00550">
    <property type="entry name" value="PP-binding"/>
    <property type="match status" value="1"/>
</dbReference>
<feature type="region of interest" description="Disordered" evidence="4">
    <location>
        <begin position="386"/>
        <end position="421"/>
    </location>
</feature>
<dbReference type="CDD" id="cd05930">
    <property type="entry name" value="A_NRPS"/>
    <property type="match status" value="1"/>
</dbReference>
<dbReference type="PROSITE" id="PS50075">
    <property type="entry name" value="CARRIER"/>
    <property type="match status" value="1"/>
</dbReference>
<keyword evidence="5" id="KW-0472">Membrane</keyword>
<feature type="domain" description="Carrier" evidence="6">
    <location>
        <begin position="666"/>
        <end position="743"/>
    </location>
</feature>
<dbReference type="InterPro" id="IPR020806">
    <property type="entry name" value="PKS_PP-bd"/>
</dbReference>
<feature type="compositionally biased region" description="Low complexity" evidence="4">
    <location>
        <begin position="764"/>
        <end position="788"/>
    </location>
</feature>
<name>A0ABY8U004_TETOB</name>
<dbReference type="PANTHER" id="PTHR45527">
    <property type="entry name" value="NONRIBOSOMAL PEPTIDE SYNTHETASE"/>
    <property type="match status" value="1"/>
</dbReference>
<dbReference type="InterPro" id="IPR009081">
    <property type="entry name" value="PP-bd_ACP"/>
</dbReference>
<evidence type="ECO:0000256" key="3">
    <source>
        <dbReference type="ARBA" id="ARBA00022598"/>
    </source>
</evidence>
<feature type="transmembrane region" description="Helical" evidence="5">
    <location>
        <begin position="1144"/>
        <end position="1171"/>
    </location>
</feature>
<dbReference type="Gene3D" id="2.30.38.10">
    <property type="entry name" value="Luciferase, Domain 3"/>
    <property type="match status" value="1"/>
</dbReference>
<dbReference type="PROSITE" id="PS00455">
    <property type="entry name" value="AMP_BINDING"/>
    <property type="match status" value="1"/>
</dbReference>
<keyword evidence="2" id="KW-0597">Phosphoprotein</keyword>
<dbReference type="InterPro" id="IPR000873">
    <property type="entry name" value="AMP-dep_synth/lig_dom"/>
</dbReference>
<organism evidence="7 8">
    <name type="scientific">Tetradesmus obliquus</name>
    <name type="common">Green alga</name>
    <name type="synonym">Acutodesmus obliquus</name>
    <dbReference type="NCBI Taxonomy" id="3088"/>
    <lineage>
        <taxon>Eukaryota</taxon>
        <taxon>Viridiplantae</taxon>
        <taxon>Chlorophyta</taxon>
        <taxon>core chlorophytes</taxon>
        <taxon>Chlorophyceae</taxon>
        <taxon>CS clade</taxon>
        <taxon>Sphaeropleales</taxon>
        <taxon>Scenedesmaceae</taxon>
        <taxon>Tetradesmus</taxon>
    </lineage>
</organism>
<evidence type="ECO:0000313" key="8">
    <source>
        <dbReference type="Proteomes" id="UP001244341"/>
    </source>
</evidence>
<dbReference type="Pfam" id="PF00501">
    <property type="entry name" value="AMP-binding"/>
    <property type="match status" value="1"/>
</dbReference>
<dbReference type="InterPro" id="IPR020845">
    <property type="entry name" value="AMP-binding_CS"/>
</dbReference>
<keyword evidence="5" id="KW-1133">Transmembrane helix</keyword>
<dbReference type="InterPro" id="IPR036736">
    <property type="entry name" value="ACP-like_sf"/>
</dbReference>
<dbReference type="InterPro" id="IPR020459">
    <property type="entry name" value="AMP-binding"/>
</dbReference>
<feature type="compositionally biased region" description="Basic and acidic residues" evidence="4">
    <location>
        <begin position="789"/>
        <end position="800"/>
    </location>
</feature>
<dbReference type="Pfam" id="PF13193">
    <property type="entry name" value="AMP-binding_C"/>
    <property type="match status" value="1"/>
</dbReference>
<dbReference type="SUPFAM" id="SSF47336">
    <property type="entry name" value="ACP-like"/>
    <property type="match status" value="1"/>
</dbReference>
<feature type="compositionally biased region" description="Low complexity" evidence="4">
    <location>
        <begin position="394"/>
        <end position="418"/>
    </location>
</feature>
<sequence>MGTAAVATAQRAQQQCVVARLYVQGSLIPAGFAACVAATPDAPCLVAKDGSSMSFAQVDAAATQLARRLVARGVGKDRAVGILFDRQPAVVVSMIAVHKAGGCYVPLDPGFPADRLAIYVEDSEALALLTEPAQAQLAMSLVAGLPLSPQIIFYNDPTDPAATDASIALPDPASINEDDLAYIMFTSGSTGRPKGVMIPHRGVRDLVAFNIEHFGLGSADVFCLNSTVCFDSYVTYVFAALTLGAKLVVPGPTAHLDPHGMAALIAAQGISCMEVVPALAAEYLGAFREAGKALSCLRYMLTELRQAGEALTGGEALTPKLAEEICATLPGLARGGLFNSYGPTEVTVTSITGHIQAPFGRIPLGRPDHNVHTYVVLPDAAAAAADADADEGAEQGSAAAAAAADDKQQQQQQQQQQQGKWRLAAIGEPGELWLSGPRLARGYRNRPEQTAAAYVPNPWFEESTAALKSCGSDSEAAAAAALREHYRLAYRTSDLVVMGEDGQLEYLGRADRQIKINGVRMEVSEVEAVLAGAPGAGFDAAYFNAPRTCEFGLAVNRGMDVEVSEVEAVLAGAPGVTHAAVKPWKDPNGTYRLAGYVAPDSIDLAAAEAHCRAKLLPAMVPAKLVSLPVMPRLPNGKIDVKSLAEPEWGVVRGAGSSSSSSGEIEAPESDMEELLAGIWSEELKVERSSLSTKSNFFEIGGNSLRAGLINSKIRRATGQDISGLLIYQHSTVAAMAAAIESQYGRFELTDILSRQGSFTPIKAGTSFGPGRSGSGSSSSSGSSFTDSSPDSRMHSGRDWQRGVGGAGGGGGFGDIAEERVKAAAGLRRLGSRPLPVWLATVLQIGGMVLLGQIAYVFICAALEATYYYATLQPHILTVPFFAFGMTTFGMVTMLLFTVAFKWVMLGKQQPGVHAIWSWYYVRWWLVRSSYRFSIFWLFVLVRRTPVMVWYLRALGAKIGKNVSIDSFNISDWDLVEIGDDTVIESDSFIDGCSFHAAKEPGGRGTMVLGHVKVGCGVTLLPTSIVSHGTVVPDNYLLTPGTTSQRLPPGPADAAAHAQVRAEHAMLPLPLSLATVVLLLAVMSCMWLAMVPSIYISLEFAKELVDVRLNTWDRLIVASHTCWIGGAYRDPLGKDGETYTLCHTLWWALTIGLAIAPAAGFITASIYMWLMVPLKWLMVPKMSQENMQNGGLWLALLRHMIMRGPIV</sequence>
<protein>
    <recommendedName>
        <fullName evidence="6">Carrier domain-containing protein</fullName>
    </recommendedName>
</protein>
<dbReference type="Proteomes" id="UP001244341">
    <property type="component" value="Chromosome 5b"/>
</dbReference>
<evidence type="ECO:0000256" key="1">
    <source>
        <dbReference type="ARBA" id="ARBA00022450"/>
    </source>
</evidence>
<keyword evidence="5" id="KW-0812">Transmembrane</keyword>
<dbReference type="InterPro" id="IPR011004">
    <property type="entry name" value="Trimer_LpxA-like_sf"/>
</dbReference>
<dbReference type="InterPro" id="IPR025110">
    <property type="entry name" value="AMP-bd_C"/>
</dbReference>
<feature type="region of interest" description="Disordered" evidence="4">
    <location>
        <begin position="763"/>
        <end position="800"/>
    </location>
</feature>
<dbReference type="Gene3D" id="3.30.300.30">
    <property type="match status" value="1"/>
</dbReference>
<accession>A0ABY8U004</accession>
<evidence type="ECO:0000256" key="4">
    <source>
        <dbReference type="SAM" id="MobiDB-lite"/>
    </source>
</evidence>
<dbReference type="PANTHER" id="PTHR45527:SF1">
    <property type="entry name" value="FATTY ACID SYNTHASE"/>
    <property type="match status" value="1"/>
</dbReference>
<dbReference type="PRINTS" id="PR00154">
    <property type="entry name" value="AMPBINDING"/>
</dbReference>
<dbReference type="Gene3D" id="1.10.1200.10">
    <property type="entry name" value="ACP-like"/>
    <property type="match status" value="1"/>
</dbReference>
<evidence type="ECO:0000259" key="6">
    <source>
        <dbReference type="PROSITE" id="PS50075"/>
    </source>
</evidence>
<keyword evidence="1" id="KW-0596">Phosphopantetheine</keyword>
<reference evidence="7 8" key="1">
    <citation type="submission" date="2023-05" db="EMBL/GenBank/DDBJ databases">
        <title>A 100% complete, gapless, phased diploid assembly of the Scenedesmus obliquus UTEX 3031 genome.</title>
        <authorList>
            <person name="Biondi T.C."/>
            <person name="Hanschen E.R."/>
            <person name="Kwon T."/>
            <person name="Eng W."/>
            <person name="Kruse C.P.S."/>
            <person name="Koehler S.I."/>
            <person name="Kunde Y."/>
            <person name="Gleasner C.D."/>
            <person name="You Mak K.T."/>
            <person name="Polle J."/>
            <person name="Hovde B.T."/>
            <person name="Starkenburg S.R."/>
        </authorList>
    </citation>
    <scope>NUCLEOTIDE SEQUENCE [LARGE SCALE GENOMIC DNA]</scope>
    <source>
        <strain evidence="7 8">DOE0152z</strain>
    </source>
</reference>
<dbReference type="Gene3D" id="3.40.50.980">
    <property type="match status" value="2"/>
</dbReference>
<proteinExistence type="predicted"/>
<dbReference type="Gene3D" id="2.160.10.10">
    <property type="entry name" value="Hexapeptide repeat proteins"/>
    <property type="match status" value="1"/>
</dbReference>
<dbReference type="SUPFAM" id="SSF51161">
    <property type="entry name" value="Trimeric LpxA-like enzymes"/>
    <property type="match status" value="1"/>
</dbReference>
<dbReference type="SMART" id="SM00823">
    <property type="entry name" value="PKS_PP"/>
    <property type="match status" value="1"/>
</dbReference>
<feature type="transmembrane region" description="Helical" evidence="5">
    <location>
        <begin position="836"/>
        <end position="862"/>
    </location>
</feature>
<evidence type="ECO:0000313" key="7">
    <source>
        <dbReference type="EMBL" id="WIA14434.1"/>
    </source>
</evidence>
<keyword evidence="3" id="KW-0436">Ligase</keyword>
<gene>
    <name evidence="7" type="ORF">OEZ85_002960</name>
</gene>
<dbReference type="EMBL" id="CP126212">
    <property type="protein sequence ID" value="WIA14434.1"/>
    <property type="molecule type" value="Genomic_DNA"/>
</dbReference>
<feature type="transmembrane region" description="Helical" evidence="5">
    <location>
        <begin position="1070"/>
        <end position="1095"/>
    </location>
</feature>
<dbReference type="SUPFAM" id="SSF56801">
    <property type="entry name" value="Acetyl-CoA synthetase-like"/>
    <property type="match status" value="2"/>
</dbReference>
<feature type="transmembrane region" description="Helical" evidence="5">
    <location>
        <begin position="920"/>
        <end position="941"/>
    </location>
</feature>
<feature type="transmembrane region" description="Helical" evidence="5">
    <location>
        <begin position="874"/>
        <end position="900"/>
    </location>
</feature>
<dbReference type="InterPro" id="IPR045851">
    <property type="entry name" value="AMP-bd_C_sf"/>
</dbReference>